<dbReference type="EMBL" id="FNIN01000014">
    <property type="protein sequence ID" value="SDN97884.1"/>
    <property type="molecule type" value="Genomic_DNA"/>
</dbReference>
<dbReference type="AlphaFoldDB" id="A0A1H0FTH0"/>
<keyword evidence="6 13" id="KW-0808">Transferase</keyword>
<evidence type="ECO:0000256" key="3">
    <source>
        <dbReference type="ARBA" id="ARBA00011738"/>
    </source>
</evidence>
<comment type="catalytic activity">
    <reaction evidence="12">
        <text>a fatty acyl-[ACP] + malonyl-[ACP] + H(+) = a 3-oxoacyl-[ACP] + holo-[ACP] + CO2</text>
        <dbReference type="Rhea" id="RHEA:22836"/>
        <dbReference type="Rhea" id="RHEA-COMP:9623"/>
        <dbReference type="Rhea" id="RHEA-COMP:9685"/>
        <dbReference type="Rhea" id="RHEA-COMP:9916"/>
        <dbReference type="Rhea" id="RHEA-COMP:14125"/>
        <dbReference type="ChEBI" id="CHEBI:15378"/>
        <dbReference type="ChEBI" id="CHEBI:16526"/>
        <dbReference type="ChEBI" id="CHEBI:64479"/>
        <dbReference type="ChEBI" id="CHEBI:78449"/>
        <dbReference type="ChEBI" id="CHEBI:78776"/>
        <dbReference type="ChEBI" id="CHEBI:138651"/>
        <dbReference type="EC" id="2.3.1.41"/>
    </reaction>
    <physiologicalReaction direction="left-to-right" evidence="12">
        <dbReference type="Rhea" id="RHEA:22837"/>
    </physiologicalReaction>
</comment>
<dbReference type="InterPro" id="IPR014031">
    <property type="entry name" value="Ketoacyl_synth_C"/>
</dbReference>
<evidence type="ECO:0000256" key="8">
    <source>
        <dbReference type="ARBA" id="ARBA00039450"/>
    </source>
</evidence>
<dbReference type="SMART" id="SM00825">
    <property type="entry name" value="PKS_KS"/>
    <property type="match status" value="1"/>
</dbReference>
<organism evidence="15 16">
    <name type="scientific">Desulfonauticus submarinus</name>
    <dbReference type="NCBI Taxonomy" id="206665"/>
    <lineage>
        <taxon>Bacteria</taxon>
        <taxon>Pseudomonadati</taxon>
        <taxon>Thermodesulfobacteriota</taxon>
        <taxon>Desulfovibrionia</taxon>
        <taxon>Desulfovibrionales</taxon>
        <taxon>Desulfonauticaceae</taxon>
        <taxon>Desulfonauticus</taxon>
    </lineage>
</organism>
<dbReference type="GO" id="GO:0004315">
    <property type="term" value="F:3-oxoacyl-[acyl-carrier-protein] synthase activity"/>
    <property type="evidence" value="ECO:0007669"/>
    <property type="project" value="UniProtKB-EC"/>
</dbReference>
<evidence type="ECO:0000259" key="14">
    <source>
        <dbReference type="PROSITE" id="PS52004"/>
    </source>
</evidence>
<dbReference type="CDD" id="cd00834">
    <property type="entry name" value="KAS_I_II"/>
    <property type="match status" value="1"/>
</dbReference>
<evidence type="ECO:0000256" key="6">
    <source>
        <dbReference type="ARBA" id="ARBA00022679"/>
    </source>
</evidence>
<comment type="catalytic activity">
    <reaction evidence="11">
        <text>(3Z)-decenoyl-[ACP] + malonyl-[ACP] + H(+) = 3-oxo-(5Z)-dodecenoyl-[ACP] + holo-[ACP] + CO2</text>
        <dbReference type="Rhea" id="RHEA:54940"/>
        <dbReference type="Rhea" id="RHEA-COMP:9623"/>
        <dbReference type="Rhea" id="RHEA-COMP:9685"/>
        <dbReference type="Rhea" id="RHEA-COMP:9927"/>
        <dbReference type="Rhea" id="RHEA-COMP:14042"/>
        <dbReference type="ChEBI" id="CHEBI:15378"/>
        <dbReference type="ChEBI" id="CHEBI:16526"/>
        <dbReference type="ChEBI" id="CHEBI:64479"/>
        <dbReference type="ChEBI" id="CHEBI:78449"/>
        <dbReference type="ChEBI" id="CHEBI:78798"/>
        <dbReference type="ChEBI" id="CHEBI:138410"/>
    </reaction>
    <physiologicalReaction direction="left-to-right" evidence="11">
        <dbReference type="Rhea" id="RHEA:54941"/>
    </physiologicalReaction>
</comment>
<dbReference type="SUPFAM" id="SSF53901">
    <property type="entry name" value="Thiolase-like"/>
    <property type="match status" value="2"/>
</dbReference>
<keyword evidence="7" id="KW-0012">Acyltransferase</keyword>
<proteinExistence type="inferred from homology"/>
<evidence type="ECO:0000256" key="2">
    <source>
        <dbReference type="ARBA" id="ARBA00008467"/>
    </source>
</evidence>
<dbReference type="InterPro" id="IPR014030">
    <property type="entry name" value="Ketoacyl_synth_N"/>
</dbReference>
<dbReference type="InterPro" id="IPR020841">
    <property type="entry name" value="PKS_Beta-ketoAc_synthase_dom"/>
</dbReference>
<evidence type="ECO:0000313" key="15">
    <source>
        <dbReference type="EMBL" id="SDN97884.1"/>
    </source>
</evidence>
<dbReference type="Pfam" id="PF02801">
    <property type="entry name" value="Ketoacyl-synt_C"/>
    <property type="match status" value="1"/>
</dbReference>
<dbReference type="GO" id="GO:0005829">
    <property type="term" value="C:cytosol"/>
    <property type="evidence" value="ECO:0007669"/>
    <property type="project" value="TreeGrafter"/>
</dbReference>
<dbReference type="Pfam" id="PF00109">
    <property type="entry name" value="ketoacyl-synt"/>
    <property type="match status" value="1"/>
</dbReference>
<evidence type="ECO:0000256" key="1">
    <source>
        <dbReference type="ARBA" id="ARBA00004496"/>
    </source>
</evidence>
<dbReference type="InterPro" id="IPR016039">
    <property type="entry name" value="Thiolase-like"/>
</dbReference>
<sequence>MYRVAITGIGIISCLGNTIEDVAKALYKGKSGIEIDPKRIELGFKSPLTGIIKNFDPQKYLSKKQRKTMPLFAIQAYAAVEQALKQAKLDFKSIQNEKTGLIFGSDSTCAAAVQQVDLLRKFKETKMIGSGLVFQSMNSTITMNLNTILKTKGASWTISSACSSGAHAIGQAFNLIALGQQERVICGGAQEIAWEAVCSFDALGAFSTKINNPQGASRPFDANRDGLVPSGGAAALILEQYDLAKQRGAKILGEILSYSFSSDGNHLTIPQAEGLKRTMESCLKQANITPKDVNYICAHATSTQAGDAVEAQAIKQVFENYSPYVSSTKSMTGHELWMSGASQIVYSTIMANYEFIAPNINFQTPDKYSQELNIAKETIETKPNFVLCNAAGFGGTNASILLRYF</sequence>
<name>A0A1H0FTH0_9BACT</name>
<evidence type="ECO:0000256" key="7">
    <source>
        <dbReference type="ARBA" id="ARBA00023315"/>
    </source>
</evidence>
<comment type="similarity">
    <text evidence="2 13">Belongs to the thiolase-like superfamily. Beta-ketoacyl-ACP synthases family.</text>
</comment>
<dbReference type="InterPro" id="IPR000794">
    <property type="entry name" value="Beta-ketoacyl_synthase"/>
</dbReference>
<evidence type="ECO:0000256" key="4">
    <source>
        <dbReference type="ARBA" id="ARBA00013191"/>
    </source>
</evidence>
<dbReference type="Gene3D" id="3.40.47.10">
    <property type="match status" value="1"/>
</dbReference>
<evidence type="ECO:0000256" key="9">
    <source>
        <dbReference type="ARBA" id="ARBA00041620"/>
    </source>
</evidence>
<dbReference type="PANTHER" id="PTHR11712:SF306">
    <property type="entry name" value="3-OXOACYL-[ACYL-CARRIER-PROTEIN] SYNTHASE 1"/>
    <property type="match status" value="1"/>
</dbReference>
<keyword evidence="5" id="KW-0963">Cytoplasm</keyword>
<reference evidence="15 16" key="1">
    <citation type="submission" date="2016-10" db="EMBL/GenBank/DDBJ databases">
        <authorList>
            <person name="de Groot N.N."/>
        </authorList>
    </citation>
    <scope>NUCLEOTIDE SEQUENCE [LARGE SCALE GENOMIC DNA]</scope>
    <source>
        <strain evidence="15 16">DSM 15269</strain>
    </source>
</reference>
<dbReference type="STRING" id="206665.SAMN04488516_11421"/>
<dbReference type="EC" id="2.3.1.41" evidence="4"/>
<protein>
    <recommendedName>
        <fullName evidence="8">3-oxoacyl-[acyl-carrier-protein] synthase 1</fullName>
        <ecNumber evidence="4">2.3.1.41</ecNumber>
    </recommendedName>
    <alternativeName>
        <fullName evidence="9">3-oxoacyl-[acyl-carrier-protein] synthase I</fullName>
    </alternativeName>
    <alternativeName>
        <fullName evidence="10">Beta-ketoacyl-ACP synthase I</fullName>
    </alternativeName>
</protein>
<dbReference type="RefSeq" id="WP_092066269.1">
    <property type="nucleotide sequence ID" value="NZ_FNIN01000014.1"/>
</dbReference>
<gene>
    <name evidence="15" type="ORF">SAMN04488516_11421</name>
</gene>
<dbReference type="Proteomes" id="UP000199602">
    <property type="component" value="Unassembled WGS sequence"/>
</dbReference>
<evidence type="ECO:0000256" key="5">
    <source>
        <dbReference type="ARBA" id="ARBA00022490"/>
    </source>
</evidence>
<dbReference type="OrthoDB" id="9808669at2"/>
<comment type="subunit">
    <text evidence="3">Homodimer.</text>
</comment>
<dbReference type="PROSITE" id="PS52004">
    <property type="entry name" value="KS3_2"/>
    <property type="match status" value="1"/>
</dbReference>
<accession>A0A1H0FTH0</accession>
<evidence type="ECO:0000256" key="10">
    <source>
        <dbReference type="ARBA" id="ARBA00042143"/>
    </source>
</evidence>
<comment type="subcellular location">
    <subcellularLocation>
        <location evidence="1">Cytoplasm</location>
    </subcellularLocation>
</comment>
<keyword evidence="16" id="KW-1185">Reference proteome</keyword>
<dbReference type="GO" id="GO:0006633">
    <property type="term" value="P:fatty acid biosynthetic process"/>
    <property type="evidence" value="ECO:0007669"/>
    <property type="project" value="TreeGrafter"/>
</dbReference>
<evidence type="ECO:0000256" key="11">
    <source>
        <dbReference type="ARBA" id="ARBA00048121"/>
    </source>
</evidence>
<evidence type="ECO:0000256" key="13">
    <source>
        <dbReference type="RuleBase" id="RU003694"/>
    </source>
</evidence>
<feature type="domain" description="Ketosynthase family 3 (KS3)" evidence="14">
    <location>
        <begin position="1"/>
        <end position="404"/>
    </location>
</feature>
<dbReference type="PANTHER" id="PTHR11712">
    <property type="entry name" value="POLYKETIDE SYNTHASE-RELATED"/>
    <property type="match status" value="1"/>
</dbReference>
<evidence type="ECO:0000313" key="16">
    <source>
        <dbReference type="Proteomes" id="UP000199602"/>
    </source>
</evidence>
<evidence type="ECO:0000256" key="12">
    <source>
        <dbReference type="ARBA" id="ARBA00048506"/>
    </source>
</evidence>